<comment type="caution">
    <text evidence="1">The sequence shown here is derived from an EMBL/GenBank/DDBJ whole genome shotgun (WGS) entry which is preliminary data.</text>
</comment>
<dbReference type="EMBL" id="RCHU02000001">
    <property type="protein sequence ID" value="KAL3610352.1"/>
    <property type="molecule type" value="Genomic_DNA"/>
</dbReference>
<protein>
    <submittedName>
        <fullName evidence="1">Uncharacterized protein</fullName>
    </submittedName>
</protein>
<evidence type="ECO:0000313" key="1">
    <source>
        <dbReference type="EMBL" id="KAL3610352.1"/>
    </source>
</evidence>
<gene>
    <name evidence="1" type="ORF">D5086_001372</name>
</gene>
<sequence length="522" mass="57565">MEENDPFAALTKLSQVSDSQEQYLNHCPFALEPQTNDESLSLDAEILVTSTAITMVSPPQTPEDNHEDDPKENSILHKDDVFSTPPEDSSLSSSQNQHEQQQEEVAAVYAKEDQMIDGAGTDETMAVDGGDCAGDSIEKDLGFTAEAEFTERIEHEGHLGGGGDNSQDKEVVHCKCTKGMVLKRGFPSSSSNNVFSEFLTKRSKLYDNNLGFFTPKPSLRTEIGKSFERLVKSLDRFKWTRRASVGAESVKCDEKLLKTLDLITAKSKRAKRLNKNLGLGSPRSSLVRETERRENLGYSVEKLGSEEGGGSNSCLKSPQNEQVGEMVIEVNGSGRECSGESSAKRKLKFSTEVIEYEFEGNDTTLRFVDDGVDEREANGFCNTREEHSARKGTDDLEKFRYVGPNVGTNACGKEDGVREKRVLPASVPGRMENVGAGEAEHDTVLSEMTCMDLQITLLDVLKILAEEERYDPSLEKLSILEAAKVGRFLNSEIRYRSAALLLAGLISKLRDVSRPFEAGCDL</sequence>
<name>A0ACC4CYJ0_POPAL</name>
<keyword evidence="2" id="KW-1185">Reference proteome</keyword>
<proteinExistence type="predicted"/>
<reference evidence="1 2" key="1">
    <citation type="journal article" date="2024" name="Plant Biotechnol. J.">
        <title>Genome and CRISPR/Cas9 system of a widespread forest tree (Populus alba) in the world.</title>
        <authorList>
            <person name="Liu Y.J."/>
            <person name="Jiang P.F."/>
            <person name="Han X.M."/>
            <person name="Li X.Y."/>
            <person name="Wang H.M."/>
            <person name="Wang Y.J."/>
            <person name="Wang X.X."/>
            <person name="Zeng Q.Y."/>
        </authorList>
    </citation>
    <scope>NUCLEOTIDE SEQUENCE [LARGE SCALE GENOMIC DNA]</scope>
    <source>
        <strain evidence="2">cv. PAL-ZL1</strain>
    </source>
</reference>
<accession>A0ACC4CYJ0</accession>
<dbReference type="Proteomes" id="UP000309997">
    <property type="component" value="Unassembled WGS sequence"/>
</dbReference>
<organism evidence="1 2">
    <name type="scientific">Populus alba</name>
    <name type="common">White poplar</name>
    <dbReference type="NCBI Taxonomy" id="43335"/>
    <lineage>
        <taxon>Eukaryota</taxon>
        <taxon>Viridiplantae</taxon>
        <taxon>Streptophyta</taxon>
        <taxon>Embryophyta</taxon>
        <taxon>Tracheophyta</taxon>
        <taxon>Spermatophyta</taxon>
        <taxon>Magnoliopsida</taxon>
        <taxon>eudicotyledons</taxon>
        <taxon>Gunneridae</taxon>
        <taxon>Pentapetalae</taxon>
        <taxon>rosids</taxon>
        <taxon>fabids</taxon>
        <taxon>Malpighiales</taxon>
        <taxon>Salicaceae</taxon>
        <taxon>Saliceae</taxon>
        <taxon>Populus</taxon>
    </lineage>
</organism>
<evidence type="ECO:0000313" key="2">
    <source>
        <dbReference type="Proteomes" id="UP000309997"/>
    </source>
</evidence>